<name>A0A1H7SV88_9BURK</name>
<feature type="compositionally biased region" description="Basic and acidic residues" evidence="1">
    <location>
        <begin position="74"/>
        <end position="86"/>
    </location>
</feature>
<gene>
    <name evidence="3" type="ORF">SAMN05192542_11350</name>
</gene>
<dbReference type="Proteomes" id="UP000199120">
    <property type="component" value="Unassembled WGS sequence"/>
</dbReference>
<feature type="chain" id="PRO_5030029273" description="Lipoprotein" evidence="2">
    <location>
        <begin position="20"/>
        <end position="106"/>
    </location>
</feature>
<sequence length="106" mass="10933">MNKTILNGALAIAGAAALAAALGGCHEQASCAGCTSVFQNHCAMLDSISEVGVSALYSYIFGTPDSSSVRSKRPYTEGSRRSHDARISGSNAAGIAIREKSRARIT</sequence>
<dbReference type="PROSITE" id="PS51257">
    <property type="entry name" value="PROKAR_LIPOPROTEIN"/>
    <property type="match status" value="1"/>
</dbReference>
<keyword evidence="2" id="KW-0732">Signal</keyword>
<evidence type="ECO:0008006" key="5">
    <source>
        <dbReference type="Google" id="ProtNLM"/>
    </source>
</evidence>
<organism evidence="3 4">
    <name type="scientific">Paraburkholderia caballeronis</name>
    <dbReference type="NCBI Taxonomy" id="416943"/>
    <lineage>
        <taxon>Bacteria</taxon>
        <taxon>Pseudomonadati</taxon>
        <taxon>Pseudomonadota</taxon>
        <taxon>Betaproteobacteria</taxon>
        <taxon>Burkholderiales</taxon>
        <taxon>Burkholderiaceae</taxon>
        <taxon>Paraburkholderia</taxon>
    </lineage>
</organism>
<feature type="signal peptide" evidence="2">
    <location>
        <begin position="1"/>
        <end position="19"/>
    </location>
</feature>
<evidence type="ECO:0000313" key="3">
    <source>
        <dbReference type="EMBL" id="SEL76325.1"/>
    </source>
</evidence>
<keyword evidence="4" id="KW-1185">Reference proteome</keyword>
<feature type="compositionally biased region" description="Basic and acidic residues" evidence="1">
    <location>
        <begin position="97"/>
        <end position="106"/>
    </location>
</feature>
<dbReference type="EMBL" id="FOAJ01000013">
    <property type="protein sequence ID" value="SEL76325.1"/>
    <property type="molecule type" value="Genomic_DNA"/>
</dbReference>
<feature type="region of interest" description="Disordered" evidence="1">
    <location>
        <begin position="64"/>
        <end position="106"/>
    </location>
</feature>
<evidence type="ECO:0000256" key="2">
    <source>
        <dbReference type="SAM" id="SignalP"/>
    </source>
</evidence>
<reference evidence="4" key="1">
    <citation type="submission" date="2016-10" db="EMBL/GenBank/DDBJ databases">
        <authorList>
            <person name="Varghese N."/>
            <person name="Submissions S."/>
        </authorList>
    </citation>
    <scope>NUCLEOTIDE SEQUENCE [LARGE SCALE GENOMIC DNA]</scope>
    <source>
        <strain evidence="4">LMG 26416</strain>
    </source>
</reference>
<evidence type="ECO:0000313" key="4">
    <source>
        <dbReference type="Proteomes" id="UP000199120"/>
    </source>
</evidence>
<dbReference type="AlphaFoldDB" id="A0A1H7SV88"/>
<evidence type="ECO:0000256" key="1">
    <source>
        <dbReference type="SAM" id="MobiDB-lite"/>
    </source>
</evidence>
<accession>A0A1H7SV88</accession>
<proteinExistence type="predicted"/>
<protein>
    <recommendedName>
        <fullName evidence="5">Lipoprotein</fullName>
    </recommendedName>
</protein>